<dbReference type="InterPro" id="IPR011042">
    <property type="entry name" value="6-blade_b-propeller_TolB-like"/>
</dbReference>
<dbReference type="Gene3D" id="2.120.10.30">
    <property type="entry name" value="TolB, C-terminal domain"/>
    <property type="match status" value="1"/>
</dbReference>
<dbReference type="EMBL" id="VSWD01000011">
    <property type="protein sequence ID" value="KAK3088486.1"/>
    <property type="molecule type" value="Genomic_DNA"/>
</dbReference>
<comment type="caution">
    <text evidence="1">The sequence shown here is derived from an EMBL/GenBank/DDBJ whole genome shotgun (WGS) entry which is preliminary data.</text>
</comment>
<evidence type="ECO:0000313" key="1">
    <source>
        <dbReference type="EMBL" id="KAK3088486.1"/>
    </source>
</evidence>
<sequence length="339" mass="38557">MEERKRQCDPTKHLERPLHGVGLCEIEEMSEAYRSKFSFELVKRIMVPNLFWNENEHEININISSISCFDGKNCIVAPNGDKLVLIYDKDGNEMLRDIIHFRVVDIAMGLKGYPLIIENGTSTIYEYRFGESRKLFRSQPLLPYAISSLNDGKVVLVGTVSTRTLLEAEFQRRGAMRVYKYNGQIVSEALREHGEYLFDFPFHVCVSLENNDIYVGDINKKKIMHFKKDCTFISSYTASEMRDAYMLVGGISVENTHFLLSLTYIQTSKLLLASYHSGFGGGRIHVLSPNLEFLGLFHADQNVGVPVGMSIDDDGNVFFGDNSDGIIRVFKLSEYVNNL</sequence>
<name>A0AA88XNB4_PINIB</name>
<accession>A0AA88XNB4</accession>
<dbReference type="AlphaFoldDB" id="A0AA88XNB4"/>
<dbReference type="Proteomes" id="UP001186944">
    <property type="component" value="Unassembled WGS sequence"/>
</dbReference>
<keyword evidence="2" id="KW-1185">Reference proteome</keyword>
<organism evidence="1 2">
    <name type="scientific">Pinctada imbricata</name>
    <name type="common">Atlantic pearl-oyster</name>
    <name type="synonym">Pinctada martensii</name>
    <dbReference type="NCBI Taxonomy" id="66713"/>
    <lineage>
        <taxon>Eukaryota</taxon>
        <taxon>Metazoa</taxon>
        <taxon>Spiralia</taxon>
        <taxon>Lophotrochozoa</taxon>
        <taxon>Mollusca</taxon>
        <taxon>Bivalvia</taxon>
        <taxon>Autobranchia</taxon>
        <taxon>Pteriomorphia</taxon>
        <taxon>Pterioida</taxon>
        <taxon>Pterioidea</taxon>
        <taxon>Pteriidae</taxon>
        <taxon>Pinctada</taxon>
    </lineage>
</organism>
<evidence type="ECO:0000313" key="2">
    <source>
        <dbReference type="Proteomes" id="UP001186944"/>
    </source>
</evidence>
<proteinExistence type="predicted"/>
<dbReference type="SUPFAM" id="SSF101898">
    <property type="entry name" value="NHL repeat"/>
    <property type="match status" value="1"/>
</dbReference>
<reference evidence="1" key="1">
    <citation type="submission" date="2019-08" db="EMBL/GenBank/DDBJ databases">
        <title>The improved chromosome-level genome for the pearl oyster Pinctada fucata martensii using PacBio sequencing and Hi-C.</title>
        <authorList>
            <person name="Zheng Z."/>
        </authorList>
    </citation>
    <scope>NUCLEOTIDE SEQUENCE</scope>
    <source>
        <strain evidence="1">ZZ-2019</strain>
        <tissue evidence="1">Adductor muscle</tissue>
    </source>
</reference>
<gene>
    <name evidence="1" type="ORF">FSP39_019779</name>
</gene>
<protein>
    <submittedName>
        <fullName evidence="1">Uncharacterized protein</fullName>
    </submittedName>
</protein>